<dbReference type="PANTHER" id="PTHR43434:SF20">
    <property type="entry name" value="5'-NUCLEOTIDASE"/>
    <property type="match status" value="1"/>
</dbReference>
<dbReference type="SFLD" id="SFLDS00003">
    <property type="entry name" value="Haloacid_Dehalogenase"/>
    <property type="match status" value="1"/>
</dbReference>
<dbReference type="PANTHER" id="PTHR43434">
    <property type="entry name" value="PHOSPHOGLYCOLATE PHOSPHATASE"/>
    <property type="match status" value="1"/>
</dbReference>
<organism evidence="1">
    <name type="scientific">Enterococcus faecalis</name>
    <name type="common">Streptococcus faecalis</name>
    <dbReference type="NCBI Taxonomy" id="1351"/>
    <lineage>
        <taxon>Bacteria</taxon>
        <taxon>Bacillati</taxon>
        <taxon>Bacillota</taxon>
        <taxon>Bacilli</taxon>
        <taxon>Lactobacillales</taxon>
        <taxon>Enterococcaceae</taxon>
        <taxon>Enterococcus</taxon>
    </lineage>
</organism>
<reference evidence="1" key="1">
    <citation type="submission" date="2018-04" db="EMBL/GenBank/DDBJ databases">
        <authorList>
            <person name="Go L.Y."/>
            <person name="Mitchell J.A."/>
        </authorList>
    </citation>
    <scope>NUCLEOTIDE SEQUENCE</scope>
    <source>
        <strain evidence="1">TZ2</strain>
    </source>
</reference>
<name>A0A2U8T3Q2_ENTFL</name>
<dbReference type="EMBL" id="MH225421">
    <property type="protein sequence ID" value="AWM66553.1"/>
    <property type="molecule type" value="Genomic_DNA"/>
</dbReference>
<dbReference type="AlphaFoldDB" id="A0A2U8T3Q2"/>
<dbReference type="InterPro" id="IPR006439">
    <property type="entry name" value="HAD-SF_hydro_IA"/>
</dbReference>
<protein>
    <submittedName>
        <fullName evidence="1">5'-nucleotidase</fullName>
    </submittedName>
</protein>
<accession>A0A2U8T3Q2</accession>
<dbReference type="NCBIfam" id="TIGR01549">
    <property type="entry name" value="HAD-SF-IA-v1"/>
    <property type="match status" value="1"/>
</dbReference>
<dbReference type="FunFam" id="3.40.50.1000:FF:000022">
    <property type="entry name" value="Phosphoglycolate phosphatase"/>
    <property type="match status" value="1"/>
</dbReference>
<dbReference type="Pfam" id="PF13419">
    <property type="entry name" value="HAD_2"/>
    <property type="match status" value="1"/>
</dbReference>
<dbReference type="InterPro" id="IPR023214">
    <property type="entry name" value="HAD_sf"/>
</dbReference>
<evidence type="ECO:0000313" key="1">
    <source>
        <dbReference type="EMBL" id="AWM66553.1"/>
    </source>
</evidence>
<dbReference type="SUPFAM" id="SSF56784">
    <property type="entry name" value="HAD-like"/>
    <property type="match status" value="1"/>
</dbReference>
<dbReference type="Gene3D" id="3.40.50.1000">
    <property type="entry name" value="HAD superfamily/HAD-like"/>
    <property type="match status" value="1"/>
</dbReference>
<dbReference type="SFLD" id="SFLDG01129">
    <property type="entry name" value="C1.5:_HAD__Beta-PGM__Phosphata"/>
    <property type="match status" value="1"/>
</dbReference>
<dbReference type="SFLD" id="SFLDG01135">
    <property type="entry name" value="C1.5.6:_HAD__Beta-PGM__Phospha"/>
    <property type="match status" value="1"/>
</dbReference>
<dbReference type="GO" id="GO:0005829">
    <property type="term" value="C:cytosol"/>
    <property type="evidence" value="ECO:0007669"/>
    <property type="project" value="TreeGrafter"/>
</dbReference>
<dbReference type="InterPro" id="IPR036412">
    <property type="entry name" value="HAD-like_sf"/>
</dbReference>
<dbReference type="GO" id="GO:0004713">
    <property type="term" value="F:protein tyrosine kinase activity"/>
    <property type="evidence" value="ECO:0007669"/>
    <property type="project" value="TreeGrafter"/>
</dbReference>
<dbReference type="CDD" id="cd04302">
    <property type="entry name" value="HAD_5NT"/>
    <property type="match status" value="1"/>
</dbReference>
<dbReference type="InterPro" id="IPR050155">
    <property type="entry name" value="HAD-like_hydrolase_sf"/>
</dbReference>
<sequence>MCFFCVSYFEESIRQKMLESSEVKMYQTILFDLDGTITDSGSGIMRSILYATEQLGWPAPSEETLRSFIGPPLYESFLHMAPSAEAAQQAVGHYRAYYQRKGMFENHVYPGIPEVLTRLKEAGAKLYIATSKPEEFAKKIITHFDLDRYFTGIYGASMDGHRSKKADVIQYALTEAQLAPTKEAIIMVGDRNHDILGAQQNGLDSIGVLYGFGEETELQEAGATFLVQSPKDLGAILLQNS</sequence>
<dbReference type="InterPro" id="IPR041492">
    <property type="entry name" value="HAD_2"/>
</dbReference>
<proteinExistence type="predicted"/>
<dbReference type="InterPro" id="IPR023198">
    <property type="entry name" value="PGP-like_dom2"/>
</dbReference>
<dbReference type="Gene3D" id="1.10.150.240">
    <property type="entry name" value="Putative phosphatase, domain 2"/>
    <property type="match status" value="1"/>
</dbReference>